<dbReference type="KEGG" id="ehx:EMIHUDRAFT_435175"/>
<evidence type="ECO:0000313" key="2">
    <source>
        <dbReference type="Proteomes" id="UP000013827"/>
    </source>
</evidence>
<protein>
    <recommendedName>
        <fullName evidence="3">MD-2-related lipid-recognition domain-containing protein</fullName>
    </recommendedName>
</protein>
<reference evidence="1" key="2">
    <citation type="submission" date="2024-10" db="UniProtKB">
        <authorList>
            <consortium name="EnsemblProtists"/>
        </authorList>
    </citation>
    <scope>IDENTIFICATION</scope>
</reference>
<reference evidence="2" key="1">
    <citation type="journal article" date="2013" name="Nature">
        <title>Pan genome of the phytoplankton Emiliania underpins its global distribution.</title>
        <authorList>
            <person name="Read B.A."/>
            <person name="Kegel J."/>
            <person name="Klute M.J."/>
            <person name="Kuo A."/>
            <person name="Lefebvre S.C."/>
            <person name="Maumus F."/>
            <person name="Mayer C."/>
            <person name="Miller J."/>
            <person name="Monier A."/>
            <person name="Salamov A."/>
            <person name="Young J."/>
            <person name="Aguilar M."/>
            <person name="Claverie J.M."/>
            <person name="Frickenhaus S."/>
            <person name="Gonzalez K."/>
            <person name="Herman E.K."/>
            <person name="Lin Y.C."/>
            <person name="Napier J."/>
            <person name="Ogata H."/>
            <person name="Sarno A.F."/>
            <person name="Shmutz J."/>
            <person name="Schroeder D."/>
            <person name="de Vargas C."/>
            <person name="Verret F."/>
            <person name="von Dassow P."/>
            <person name="Valentin K."/>
            <person name="Van de Peer Y."/>
            <person name="Wheeler G."/>
            <person name="Dacks J.B."/>
            <person name="Delwiche C.F."/>
            <person name="Dyhrman S.T."/>
            <person name="Glockner G."/>
            <person name="John U."/>
            <person name="Richards T."/>
            <person name="Worden A.Z."/>
            <person name="Zhang X."/>
            <person name="Grigoriev I.V."/>
            <person name="Allen A.E."/>
            <person name="Bidle K."/>
            <person name="Borodovsky M."/>
            <person name="Bowler C."/>
            <person name="Brownlee C."/>
            <person name="Cock J.M."/>
            <person name="Elias M."/>
            <person name="Gladyshev V.N."/>
            <person name="Groth M."/>
            <person name="Guda C."/>
            <person name="Hadaegh A."/>
            <person name="Iglesias-Rodriguez M.D."/>
            <person name="Jenkins J."/>
            <person name="Jones B.M."/>
            <person name="Lawson T."/>
            <person name="Leese F."/>
            <person name="Lindquist E."/>
            <person name="Lobanov A."/>
            <person name="Lomsadze A."/>
            <person name="Malik S.B."/>
            <person name="Marsh M.E."/>
            <person name="Mackinder L."/>
            <person name="Mock T."/>
            <person name="Mueller-Roeber B."/>
            <person name="Pagarete A."/>
            <person name="Parker M."/>
            <person name="Probert I."/>
            <person name="Quesneville H."/>
            <person name="Raines C."/>
            <person name="Rensing S.A."/>
            <person name="Riano-Pachon D.M."/>
            <person name="Richier S."/>
            <person name="Rokitta S."/>
            <person name="Shiraiwa Y."/>
            <person name="Soanes D.M."/>
            <person name="van der Giezen M."/>
            <person name="Wahlund T.M."/>
            <person name="Williams B."/>
            <person name="Wilson W."/>
            <person name="Wolfe G."/>
            <person name="Wurch L.L."/>
        </authorList>
    </citation>
    <scope>NUCLEOTIDE SEQUENCE</scope>
</reference>
<keyword evidence="2" id="KW-1185">Reference proteome</keyword>
<sequence length="218" mass="22928">MITVACPSHERKAANFSRLRLAAAAALALGACGLLGRAAVPDRSIVIGTRLSLSWHDCGGPEAVGRVAWVGASSVVVGESSFVPVSVSVSEPLPAEAVIVNATTWSQELQLMTLEGSVCTPSRGVLHLGRMYLGKLHYSGLACPLMEEGAGPWPRPLNFSVRMHLTPPFYAPPGFKTTLTNITASAPGRGQLFCATLTTHDPTDPASVKLLEQAQSSR</sequence>
<dbReference type="HOGENOM" id="CLU_1268932_0_0_1"/>
<dbReference type="GeneID" id="17271314"/>
<accession>A0A0D3JQI3</accession>
<dbReference type="EnsemblProtists" id="EOD25768">
    <property type="protein sequence ID" value="EOD25768"/>
    <property type="gene ID" value="EMIHUDRAFT_435175"/>
</dbReference>
<dbReference type="Proteomes" id="UP000013827">
    <property type="component" value="Unassembled WGS sequence"/>
</dbReference>
<organism evidence="1 2">
    <name type="scientific">Emiliania huxleyi (strain CCMP1516)</name>
    <dbReference type="NCBI Taxonomy" id="280463"/>
    <lineage>
        <taxon>Eukaryota</taxon>
        <taxon>Haptista</taxon>
        <taxon>Haptophyta</taxon>
        <taxon>Prymnesiophyceae</taxon>
        <taxon>Isochrysidales</taxon>
        <taxon>Noelaerhabdaceae</taxon>
        <taxon>Emiliania</taxon>
    </lineage>
</organism>
<evidence type="ECO:0000313" key="1">
    <source>
        <dbReference type="EnsemblProtists" id="EOD25768"/>
    </source>
</evidence>
<evidence type="ECO:0008006" key="3">
    <source>
        <dbReference type="Google" id="ProtNLM"/>
    </source>
</evidence>
<dbReference type="AlphaFoldDB" id="A0A0D3JQI3"/>
<proteinExistence type="predicted"/>
<dbReference type="PaxDb" id="2903-EOD25768"/>
<dbReference type="RefSeq" id="XP_005778197.1">
    <property type="nucleotide sequence ID" value="XM_005778140.1"/>
</dbReference>
<name>A0A0D3JQI3_EMIH1</name>